<keyword evidence="2" id="KW-0067">ATP-binding</keyword>
<organism evidence="2 3">
    <name type="scientific">Aduncisulcus paluster</name>
    <dbReference type="NCBI Taxonomy" id="2918883"/>
    <lineage>
        <taxon>Eukaryota</taxon>
        <taxon>Metamonada</taxon>
        <taxon>Carpediemonas-like organisms</taxon>
        <taxon>Aduncisulcus</taxon>
    </lineage>
</organism>
<dbReference type="Proteomes" id="UP001057375">
    <property type="component" value="Unassembled WGS sequence"/>
</dbReference>
<evidence type="ECO:0000313" key="2">
    <source>
        <dbReference type="EMBL" id="GKT35781.1"/>
    </source>
</evidence>
<dbReference type="InterPro" id="IPR027417">
    <property type="entry name" value="P-loop_NTPase"/>
</dbReference>
<dbReference type="EMBL" id="BQXS01003907">
    <property type="protein sequence ID" value="GKT35781.1"/>
    <property type="molecule type" value="Genomic_DNA"/>
</dbReference>
<dbReference type="Pfam" id="PF13086">
    <property type="entry name" value="AAA_11"/>
    <property type="match status" value="1"/>
</dbReference>
<evidence type="ECO:0000259" key="1">
    <source>
        <dbReference type="Pfam" id="PF13086"/>
    </source>
</evidence>
<comment type="caution">
    <text evidence="2">The sequence shown here is derived from an EMBL/GenBank/DDBJ whole genome shotgun (WGS) entry which is preliminary data.</text>
</comment>
<feature type="domain" description="DNA2/NAM7 helicase helicase" evidence="1">
    <location>
        <begin position="5"/>
        <end position="81"/>
    </location>
</feature>
<name>A0ABQ5KUU1_9EUKA</name>
<keyword evidence="3" id="KW-1185">Reference proteome</keyword>
<proteinExistence type="predicted"/>
<dbReference type="InterPro" id="IPR041677">
    <property type="entry name" value="DNA2/NAM7_AAA_11"/>
</dbReference>
<gene>
    <name evidence="2" type="ORF">ADUPG1_003051</name>
</gene>
<dbReference type="SUPFAM" id="SSF52540">
    <property type="entry name" value="P-loop containing nucleoside triphosphate hydrolases"/>
    <property type="match status" value="1"/>
</dbReference>
<dbReference type="GO" id="GO:0004386">
    <property type="term" value="F:helicase activity"/>
    <property type="evidence" value="ECO:0007669"/>
    <property type="project" value="UniProtKB-KW"/>
</dbReference>
<reference evidence="2" key="1">
    <citation type="submission" date="2022-03" db="EMBL/GenBank/DDBJ databases">
        <title>Draft genome sequence of Aduncisulcus paluster, a free-living microaerophilic Fornicata.</title>
        <authorList>
            <person name="Yuyama I."/>
            <person name="Kume K."/>
            <person name="Tamura T."/>
            <person name="Inagaki Y."/>
            <person name="Hashimoto T."/>
        </authorList>
    </citation>
    <scope>NUCLEOTIDE SEQUENCE</scope>
    <source>
        <strain evidence="2">NY0171</strain>
    </source>
</reference>
<dbReference type="PANTHER" id="PTHR43788">
    <property type="entry name" value="DNA2/NAM7 HELICASE FAMILY MEMBER"/>
    <property type="match status" value="1"/>
</dbReference>
<keyword evidence="2" id="KW-0547">Nucleotide-binding</keyword>
<evidence type="ECO:0000313" key="3">
    <source>
        <dbReference type="Proteomes" id="UP001057375"/>
    </source>
</evidence>
<dbReference type="InterPro" id="IPR050534">
    <property type="entry name" value="Coronavir_polyprotein_1ab"/>
</dbReference>
<keyword evidence="2" id="KW-0378">Hydrolase</keyword>
<sequence>MNTGLNESQRQAVFKAISADDFYIVHGPPGTGKTVTGVEILCQAKSRYSKLLATADSNGAVDNIALGLLKYDVNVVRLGQPFK</sequence>
<keyword evidence="2" id="KW-0347">Helicase</keyword>
<accession>A0ABQ5KUU1</accession>
<dbReference type="Gene3D" id="3.40.50.300">
    <property type="entry name" value="P-loop containing nucleotide triphosphate hydrolases"/>
    <property type="match status" value="1"/>
</dbReference>
<dbReference type="PANTHER" id="PTHR43788:SF8">
    <property type="entry name" value="DNA-BINDING PROTEIN SMUBP-2"/>
    <property type="match status" value="1"/>
</dbReference>
<feature type="non-terminal residue" evidence="2">
    <location>
        <position position="83"/>
    </location>
</feature>
<protein>
    <submittedName>
        <fullName evidence="2">IGHMBP2 family helicase</fullName>
    </submittedName>
</protein>